<dbReference type="Gene3D" id="3.40.50.150">
    <property type="entry name" value="Vaccinia Virus protein VP39"/>
    <property type="match status" value="1"/>
</dbReference>
<accession>A0A2G9ZF96</accession>
<gene>
    <name evidence="2" type="ORF">COX24_01450</name>
</gene>
<comment type="caution">
    <text evidence="2">The sequence shown here is derived from an EMBL/GenBank/DDBJ whole genome shotgun (WGS) entry which is preliminary data.</text>
</comment>
<dbReference type="InterPro" id="IPR013216">
    <property type="entry name" value="Methyltransf_11"/>
</dbReference>
<dbReference type="Pfam" id="PF08241">
    <property type="entry name" value="Methyltransf_11"/>
    <property type="match status" value="1"/>
</dbReference>
<keyword evidence="2" id="KW-0808">Transferase</keyword>
<feature type="domain" description="Methyltransferase type 11" evidence="1">
    <location>
        <begin position="38"/>
        <end position="123"/>
    </location>
</feature>
<evidence type="ECO:0000313" key="2">
    <source>
        <dbReference type="EMBL" id="PIP31842.1"/>
    </source>
</evidence>
<dbReference type="EMBL" id="PCSB01000029">
    <property type="protein sequence ID" value="PIP31842.1"/>
    <property type="molecule type" value="Genomic_DNA"/>
</dbReference>
<dbReference type="AlphaFoldDB" id="A0A2G9ZF96"/>
<name>A0A2G9ZF96_9BACT</name>
<dbReference type="SUPFAM" id="SSF53335">
    <property type="entry name" value="S-adenosyl-L-methionine-dependent methyltransferases"/>
    <property type="match status" value="1"/>
</dbReference>
<organism evidence="2 3">
    <name type="scientific">bacterium (Candidatus Gribaldobacteria) CG23_combo_of_CG06-09_8_20_14_all_37_87_8</name>
    <dbReference type="NCBI Taxonomy" id="2014278"/>
    <lineage>
        <taxon>Bacteria</taxon>
        <taxon>Candidatus Gribaldobacteria</taxon>
    </lineage>
</organism>
<reference evidence="2 3" key="1">
    <citation type="submission" date="2017-09" db="EMBL/GenBank/DDBJ databases">
        <title>Depth-based differentiation of microbial function through sediment-hosted aquifers and enrichment of novel symbionts in the deep terrestrial subsurface.</title>
        <authorList>
            <person name="Probst A.J."/>
            <person name="Ladd B."/>
            <person name="Jarett J.K."/>
            <person name="Geller-Mcgrath D.E."/>
            <person name="Sieber C.M."/>
            <person name="Emerson J.B."/>
            <person name="Anantharaman K."/>
            <person name="Thomas B.C."/>
            <person name="Malmstrom R."/>
            <person name="Stieglmeier M."/>
            <person name="Klingl A."/>
            <person name="Woyke T."/>
            <person name="Ryan C.M."/>
            <person name="Banfield J.F."/>
        </authorList>
    </citation>
    <scope>NUCLEOTIDE SEQUENCE [LARGE SCALE GENOMIC DNA]</scope>
    <source>
        <strain evidence="2">CG23_combo_of_CG06-09_8_20_14_all_37_87_8</strain>
    </source>
</reference>
<evidence type="ECO:0000259" key="1">
    <source>
        <dbReference type="Pfam" id="PF08241"/>
    </source>
</evidence>
<dbReference type="CDD" id="cd02440">
    <property type="entry name" value="AdoMet_MTases"/>
    <property type="match status" value="1"/>
</dbReference>
<dbReference type="GO" id="GO:0008757">
    <property type="term" value="F:S-adenosylmethionine-dependent methyltransferase activity"/>
    <property type="evidence" value="ECO:0007669"/>
    <property type="project" value="InterPro"/>
</dbReference>
<keyword evidence="2" id="KW-0489">Methyltransferase</keyword>
<dbReference type="Proteomes" id="UP000230447">
    <property type="component" value="Unassembled WGS sequence"/>
</dbReference>
<proteinExistence type="predicted"/>
<dbReference type="InterPro" id="IPR029063">
    <property type="entry name" value="SAM-dependent_MTases_sf"/>
</dbReference>
<sequence length="230" mass="26744">MFIYKLIDCLYSLPFLGWMFHTRVYCLKKELSGCGSVLDLGCGPNSPVQFCSVPKKVGVELFRPYLESSQRKKIHNQYILGDVTEVAFKPKSFDAVILIDVLEHLKKTQGRKLIKKMESWAKKKVILTTPNGYLKQNVLDQNCFQLHRSGWSVDELRKSGYRVYGMAGWRFLRTSKSALSWVGEKEEDEVSTIRFSPRLFWLVVSELTQIVTYFWPEKSFEIFCVKEVCK</sequence>
<protein>
    <submittedName>
        <fullName evidence="2">SAM-dependent methyltransferase</fullName>
    </submittedName>
</protein>
<dbReference type="GO" id="GO:0032259">
    <property type="term" value="P:methylation"/>
    <property type="evidence" value="ECO:0007669"/>
    <property type="project" value="UniProtKB-KW"/>
</dbReference>
<evidence type="ECO:0000313" key="3">
    <source>
        <dbReference type="Proteomes" id="UP000230447"/>
    </source>
</evidence>